<dbReference type="VEuPathDB" id="FungiDB:BO71DRAFT_402310"/>
<keyword evidence="2" id="KW-1185">Reference proteome</keyword>
<name>A0A319CZY4_9EURO</name>
<proteinExistence type="predicted"/>
<protein>
    <submittedName>
        <fullName evidence="1">Uncharacterized protein</fullName>
    </submittedName>
</protein>
<dbReference type="AlphaFoldDB" id="A0A319CZY4"/>
<dbReference type="EMBL" id="KZ825988">
    <property type="protein sequence ID" value="PYH90309.1"/>
    <property type="molecule type" value="Genomic_DNA"/>
</dbReference>
<accession>A0A319CZY4</accession>
<sequence length="70" mass="7577">MWVALRPALLAIGMEGGNSDGGGQLGWLRQIQPPGSAGVLFLWRQPSPRATWQLHGKPTWQAAVSSEWAP</sequence>
<dbReference type="Proteomes" id="UP000247810">
    <property type="component" value="Unassembled WGS sequence"/>
</dbReference>
<gene>
    <name evidence="1" type="ORF">BO71DRAFT_402310</name>
</gene>
<evidence type="ECO:0000313" key="1">
    <source>
        <dbReference type="EMBL" id="PYH90309.1"/>
    </source>
</evidence>
<evidence type="ECO:0000313" key="2">
    <source>
        <dbReference type="Proteomes" id="UP000247810"/>
    </source>
</evidence>
<reference evidence="1 2" key="1">
    <citation type="submission" date="2018-02" db="EMBL/GenBank/DDBJ databases">
        <title>The genomes of Aspergillus section Nigri reveals drivers in fungal speciation.</title>
        <authorList>
            <consortium name="DOE Joint Genome Institute"/>
            <person name="Vesth T.C."/>
            <person name="Nybo J."/>
            <person name="Theobald S."/>
            <person name="Brandl J."/>
            <person name="Frisvad J.C."/>
            <person name="Nielsen K.F."/>
            <person name="Lyhne E.K."/>
            <person name="Kogle M.E."/>
            <person name="Kuo A."/>
            <person name="Riley R."/>
            <person name="Clum A."/>
            <person name="Nolan M."/>
            <person name="Lipzen A."/>
            <person name="Salamov A."/>
            <person name="Henrissat B."/>
            <person name="Wiebenga A."/>
            <person name="De vries R.P."/>
            <person name="Grigoriev I.V."/>
            <person name="Mortensen U.H."/>
            <person name="Andersen M.R."/>
            <person name="Baker S.E."/>
        </authorList>
    </citation>
    <scope>NUCLEOTIDE SEQUENCE [LARGE SCALE GENOMIC DNA]</scope>
    <source>
        <strain evidence="1 2">CBS 707.79</strain>
    </source>
</reference>
<organism evidence="1 2">
    <name type="scientific">Aspergillus ellipticus CBS 707.79</name>
    <dbReference type="NCBI Taxonomy" id="1448320"/>
    <lineage>
        <taxon>Eukaryota</taxon>
        <taxon>Fungi</taxon>
        <taxon>Dikarya</taxon>
        <taxon>Ascomycota</taxon>
        <taxon>Pezizomycotina</taxon>
        <taxon>Eurotiomycetes</taxon>
        <taxon>Eurotiomycetidae</taxon>
        <taxon>Eurotiales</taxon>
        <taxon>Aspergillaceae</taxon>
        <taxon>Aspergillus</taxon>
        <taxon>Aspergillus subgen. Circumdati</taxon>
    </lineage>
</organism>